<dbReference type="SUPFAM" id="SSF81321">
    <property type="entry name" value="Family A G protein-coupled receptor-like"/>
    <property type="match status" value="1"/>
</dbReference>
<dbReference type="CDD" id="cd14978">
    <property type="entry name" value="7tmA_FMRFamide_R-like"/>
    <property type="match status" value="1"/>
</dbReference>
<dbReference type="PANTHER" id="PTHR46273">
    <property type="entry name" value="MYOSUPPRESSIN RECEPTOR 1, ISOFORM B-RELATED"/>
    <property type="match status" value="1"/>
</dbReference>
<dbReference type="InterPro" id="IPR053219">
    <property type="entry name" value="GPCR_Dmsr-1"/>
</dbReference>
<sequence length="361" mass="40332">MELCDRDYNSSSNYSTSTLLLVSVRYRDVHCYPALVICIYGVITNVINIIVLTKPSMRNSINCILTGIAVADMITMSSSIPFTYYYYIMDEEAKLTSLPWLTFLAVHMNLTLISHTSSLWLGVIMAVMRYFFVRPTARGAKTLESRSTIIVIIATFLGTVLLIIPNCLATEVVPCHNNETGKTNWHLKVPSFGQNDGNVLHTVNFFIYAVMGKIIPCTLITFFGGLLLHTLKVANKRTRRLKGENATSNTNSQTRRTTVMLLAIIALYIISELPQSILILLCIFVDGFFREVYALLGDFIDLLALINSATNFITYIAMSTQYRNTLLDISCACVHRTTCRKCGHTSALQSTKYSKTPPAPV</sequence>
<gene>
    <name evidence="7" type="ORF">Bpfe_013755</name>
</gene>
<feature type="transmembrane region" description="Helical" evidence="5">
    <location>
        <begin position="148"/>
        <end position="164"/>
    </location>
</feature>
<feature type="transmembrane region" description="Helical" evidence="5">
    <location>
        <begin position="32"/>
        <end position="52"/>
    </location>
</feature>
<organism evidence="7 8">
    <name type="scientific">Biomphalaria pfeifferi</name>
    <name type="common">Bloodfluke planorb</name>
    <name type="synonym">Freshwater snail</name>
    <dbReference type="NCBI Taxonomy" id="112525"/>
    <lineage>
        <taxon>Eukaryota</taxon>
        <taxon>Metazoa</taxon>
        <taxon>Spiralia</taxon>
        <taxon>Lophotrochozoa</taxon>
        <taxon>Mollusca</taxon>
        <taxon>Gastropoda</taxon>
        <taxon>Heterobranchia</taxon>
        <taxon>Euthyneura</taxon>
        <taxon>Panpulmonata</taxon>
        <taxon>Hygrophila</taxon>
        <taxon>Lymnaeoidea</taxon>
        <taxon>Planorbidae</taxon>
        <taxon>Biomphalaria</taxon>
    </lineage>
</organism>
<evidence type="ECO:0000313" key="7">
    <source>
        <dbReference type="EMBL" id="KAK0056817.1"/>
    </source>
</evidence>
<evidence type="ECO:0000259" key="6">
    <source>
        <dbReference type="PROSITE" id="PS50262"/>
    </source>
</evidence>
<dbReference type="EMBL" id="JASAOG010000059">
    <property type="protein sequence ID" value="KAK0056817.1"/>
    <property type="molecule type" value="Genomic_DNA"/>
</dbReference>
<dbReference type="InterPro" id="IPR000276">
    <property type="entry name" value="GPCR_Rhodpsn"/>
</dbReference>
<dbReference type="GO" id="GO:0005886">
    <property type="term" value="C:plasma membrane"/>
    <property type="evidence" value="ECO:0007669"/>
    <property type="project" value="TreeGrafter"/>
</dbReference>
<dbReference type="AlphaFoldDB" id="A0AAD8BLH0"/>
<comment type="caution">
    <text evidence="7">The sequence shown here is derived from an EMBL/GenBank/DDBJ whole genome shotgun (WGS) entry which is preliminary data.</text>
</comment>
<feature type="domain" description="G-protein coupled receptors family 1 profile" evidence="6">
    <location>
        <begin position="44"/>
        <end position="315"/>
    </location>
</feature>
<dbReference type="PRINTS" id="PR00237">
    <property type="entry name" value="GPCRRHODOPSN"/>
</dbReference>
<proteinExistence type="predicted"/>
<feature type="transmembrane region" description="Helical" evidence="5">
    <location>
        <begin position="64"/>
        <end position="88"/>
    </location>
</feature>
<dbReference type="PROSITE" id="PS50262">
    <property type="entry name" value="G_PROTEIN_RECEP_F1_2"/>
    <property type="match status" value="1"/>
</dbReference>
<comment type="subcellular location">
    <subcellularLocation>
        <location evidence="1">Membrane</location>
    </subcellularLocation>
</comment>
<dbReference type="InterPro" id="IPR019427">
    <property type="entry name" value="7TM_GPCR_serpentine_rcpt_Srw"/>
</dbReference>
<evidence type="ECO:0000313" key="8">
    <source>
        <dbReference type="Proteomes" id="UP001233172"/>
    </source>
</evidence>
<evidence type="ECO:0000256" key="1">
    <source>
        <dbReference type="ARBA" id="ARBA00004370"/>
    </source>
</evidence>
<reference evidence="7" key="1">
    <citation type="journal article" date="2023" name="PLoS Negl. Trop. Dis.">
        <title>A genome sequence for Biomphalaria pfeifferi, the major vector snail for the human-infecting parasite Schistosoma mansoni.</title>
        <authorList>
            <person name="Bu L."/>
            <person name="Lu L."/>
            <person name="Laidemitt M.R."/>
            <person name="Zhang S.M."/>
            <person name="Mutuku M."/>
            <person name="Mkoji G."/>
            <person name="Steinauer M."/>
            <person name="Loker E.S."/>
        </authorList>
    </citation>
    <scope>NUCLEOTIDE SEQUENCE</scope>
    <source>
        <strain evidence="7">KasaAsao</strain>
    </source>
</reference>
<keyword evidence="3 5" id="KW-1133">Transmembrane helix</keyword>
<evidence type="ECO:0000256" key="3">
    <source>
        <dbReference type="ARBA" id="ARBA00022989"/>
    </source>
</evidence>
<protein>
    <submittedName>
        <fullName evidence="7">G-protein coupled receptor 139</fullName>
    </submittedName>
</protein>
<accession>A0AAD8BLH0</accession>
<keyword evidence="8" id="KW-1185">Reference proteome</keyword>
<dbReference type="InterPro" id="IPR017452">
    <property type="entry name" value="GPCR_Rhodpsn_7TM"/>
</dbReference>
<name>A0AAD8BLH0_BIOPF</name>
<evidence type="ECO:0000256" key="2">
    <source>
        <dbReference type="ARBA" id="ARBA00022692"/>
    </source>
</evidence>
<keyword evidence="7" id="KW-0675">Receptor</keyword>
<keyword evidence="4 5" id="KW-0472">Membrane</keyword>
<evidence type="ECO:0000256" key="5">
    <source>
        <dbReference type="SAM" id="Phobius"/>
    </source>
</evidence>
<feature type="transmembrane region" description="Helical" evidence="5">
    <location>
        <begin position="100"/>
        <end position="127"/>
    </location>
</feature>
<dbReference type="GO" id="GO:0008528">
    <property type="term" value="F:G protein-coupled peptide receptor activity"/>
    <property type="evidence" value="ECO:0007669"/>
    <property type="project" value="InterPro"/>
</dbReference>
<dbReference type="Pfam" id="PF10324">
    <property type="entry name" value="7TM_GPCR_Srw"/>
    <property type="match status" value="1"/>
</dbReference>
<feature type="transmembrane region" description="Helical" evidence="5">
    <location>
        <begin position="259"/>
        <end position="286"/>
    </location>
</feature>
<evidence type="ECO:0000256" key="4">
    <source>
        <dbReference type="ARBA" id="ARBA00023136"/>
    </source>
</evidence>
<feature type="transmembrane region" description="Helical" evidence="5">
    <location>
        <begin position="292"/>
        <end position="317"/>
    </location>
</feature>
<reference evidence="7" key="2">
    <citation type="submission" date="2023-04" db="EMBL/GenBank/DDBJ databases">
        <authorList>
            <person name="Bu L."/>
            <person name="Lu L."/>
            <person name="Laidemitt M.R."/>
            <person name="Zhang S.M."/>
            <person name="Mutuku M."/>
            <person name="Mkoji G."/>
            <person name="Steinauer M."/>
            <person name="Loker E.S."/>
        </authorList>
    </citation>
    <scope>NUCLEOTIDE SEQUENCE</scope>
    <source>
        <strain evidence="7">KasaAsao</strain>
        <tissue evidence="7">Whole Snail</tissue>
    </source>
</reference>
<dbReference type="PANTHER" id="PTHR46273:SF4">
    <property type="entry name" value="AT19640P"/>
    <property type="match status" value="1"/>
</dbReference>
<feature type="transmembrane region" description="Helical" evidence="5">
    <location>
        <begin position="205"/>
        <end position="231"/>
    </location>
</feature>
<dbReference type="Gene3D" id="1.20.1070.10">
    <property type="entry name" value="Rhodopsin 7-helix transmembrane proteins"/>
    <property type="match status" value="1"/>
</dbReference>
<dbReference type="Proteomes" id="UP001233172">
    <property type="component" value="Unassembled WGS sequence"/>
</dbReference>
<keyword evidence="2 5" id="KW-0812">Transmembrane</keyword>